<feature type="region of interest" description="Disordered" evidence="1">
    <location>
        <begin position="1"/>
        <end position="220"/>
    </location>
</feature>
<sequence length="220" mass="21386">GTREGSSNTSGNGEIRDGGEGGLGKDSSDGADDREGRLSEDGTDGAGNWKGAEAGSCKGSGRSSGDRYVGNGRDSSLENNNGWDGGLKDNSSNALSGSGGREGDGLSAGEAAHDATGDGDVGNGTNGRLQQHGANASGGRESGHRGASEGSNDTSNDRSVRDNNGAGNGCLKDHGSQASSNSRQGGCLSAGEAAGDSAGDSEVSSGQGGLKQDGSETTDG</sequence>
<organism evidence="2 3">
    <name type="scientific">Glomerella acutata</name>
    <name type="common">Colletotrichum acutatum</name>
    <dbReference type="NCBI Taxonomy" id="27357"/>
    <lineage>
        <taxon>Eukaryota</taxon>
        <taxon>Fungi</taxon>
        <taxon>Dikarya</taxon>
        <taxon>Ascomycota</taxon>
        <taxon>Pezizomycotina</taxon>
        <taxon>Sordariomycetes</taxon>
        <taxon>Hypocreomycetidae</taxon>
        <taxon>Glomerellales</taxon>
        <taxon>Glomerellaceae</taxon>
        <taxon>Colletotrichum</taxon>
        <taxon>Colletotrichum acutatum species complex</taxon>
    </lineage>
</organism>
<reference evidence="2" key="1">
    <citation type="submission" date="2021-12" db="EMBL/GenBank/DDBJ databases">
        <title>Comparative genomics, transcriptomics and evolutionary studies reveal genomic signatures of adaptation to plant cell wall in hemibiotrophic fungi.</title>
        <authorList>
            <consortium name="DOE Joint Genome Institute"/>
            <person name="Baroncelli R."/>
            <person name="Diaz J.F."/>
            <person name="Benocci T."/>
            <person name="Peng M."/>
            <person name="Battaglia E."/>
            <person name="Haridas S."/>
            <person name="Andreopoulos W."/>
            <person name="Labutti K."/>
            <person name="Pangilinan J."/>
            <person name="Floch G.L."/>
            <person name="Makela M.R."/>
            <person name="Henrissat B."/>
            <person name="Grigoriev I.V."/>
            <person name="Crouch J.A."/>
            <person name="De Vries R.P."/>
            <person name="Sukno S.A."/>
            <person name="Thon M.R."/>
        </authorList>
    </citation>
    <scope>NUCLEOTIDE SEQUENCE</scope>
    <source>
        <strain evidence="2">CBS 112980</strain>
    </source>
</reference>
<feature type="non-terminal residue" evidence="2">
    <location>
        <position position="220"/>
    </location>
</feature>
<feature type="compositionally biased region" description="Low complexity" evidence="1">
    <location>
        <begin position="189"/>
        <end position="202"/>
    </location>
</feature>
<dbReference type="RefSeq" id="XP_060360699.1">
    <property type="nucleotide sequence ID" value="XM_060503325.1"/>
</dbReference>
<feature type="compositionally biased region" description="Basic and acidic residues" evidence="1">
    <location>
        <begin position="26"/>
        <end position="40"/>
    </location>
</feature>
<evidence type="ECO:0000256" key="1">
    <source>
        <dbReference type="SAM" id="MobiDB-lite"/>
    </source>
</evidence>
<name>A0AAD8XAM7_GLOAC</name>
<dbReference type="GeneID" id="85387224"/>
<dbReference type="AlphaFoldDB" id="A0AAD8XAM7"/>
<dbReference type="EMBL" id="JAHMHS010000112">
    <property type="protein sequence ID" value="KAK1716769.1"/>
    <property type="molecule type" value="Genomic_DNA"/>
</dbReference>
<evidence type="ECO:0000313" key="3">
    <source>
        <dbReference type="Proteomes" id="UP001244207"/>
    </source>
</evidence>
<dbReference type="Proteomes" id="UP001244207">
    <property type="component" value="Unassembled WGS sequence"/>
</dbReference>
<protein>
    <submittedName>
        <fullName evidence="2">Uncharacterized protein</fullName>
    </submittedName>
</protein>
<evidence type="ECO:0000313" key="2">
    <source>
        <dbReference type="EMBL" id="KAK1716769.1"/>
    </source>
</evidence>
<feature type="non-terminal residue" evidence="2">
    <location>
        <position position="1"/>
    </location>
</feature>
<accession>A0AAD8XAM7</accession>
<keyword evidence="3" id="KW-1185">Reference proteome</keyword>
<comment type="caution">
    <text evidence="2">The sequence shown here is derived from an EMBL/GenBank/DDBJ whole genome shotgun (WGS) entry which is preliminary data.</text>
</comment>
<proteinExistence type="predicted"/>
<feature type="compositionally biased region" description="Polar residues" evidence="1">
    <location>
        <begin position="73"/>
        <end position="82"/>
    </location>
</feature>
<gene>
    <name evidence="2" type="ORF">BDZ83DRAFT_531518</name>
</gene>